<sequence length="418" mass="47621">MMLMIMEKKWIFPFVITSIVCIFFLVSSFNMGLVSSVHNINSIFSIFPMGQRKPGYVESKIESGSPLPPSGPPIPRFAYLISGSKGDIEKLWRVLHALYHPRNQYVVHLDLESPAEERLTLASRTKNNTMFSKMGNVYMITKANMVTYRGPTMVANTLHACAILLKRNKDWDWFINLSASDYPLVTQDDLLYAFSALNRDLNFIEHTSELGWKLDKRAMPLIIDPGLYLSTKTEVVWASQKRKLPTAFKLFTGSAWTVLSRPFIEFIIMGWDNLPRTLLMYYTNFISSPEGYFQTVVCNVPEFAKTVVNHDMHFIKWDNPPKQHPHILSLNELGKMIMSNAAFARKFNQDDPVLDKIDADLLGRVNVSFTPGAWCSGKLKCSEVGNINKIKPGPGAQRLRHLLDRLAMKAYLGQDQCR</sequence>
<dbReference type="OMA" id="KFAYMIS"/>
<evidence type="ECO:0000256" key="4">
    <source>
        <dbReference type="ARBA" id="ARBA00023136"/>
    </source>
</evidence>
<dbReference type="InterPro" id="IPR003406">
    <property type="entry name" value="Glyco_trans_14"/>
</dbReference>
<reference evidence="7" key="3">
    <citation type="submission" date="2020-04" db="EMBL/GenBank/DDBJ databases">
        <authorList>
            <person name="Grover C.E."/>
            <person name="Arick M.A. II"/>
            <person name="Thrash A."/>
            <person name="Conover J.L."/>
            <person name="Sanders W.S."/>
            <person name="Peterson D.G."/>
            <person name="Scheffler J.A."/>
            <person name="Scheffler B.E."/>
            <person name="Wendel J.F."/>
        </authorList>
    </citation>
    <scope>NUCLEOTIDE SEQUENCE</scope>
    <source>
        <strain evidence="7">8</strain>
        <tissue evidence="7">Leaf</tissue>
    </source>
</reference>
<keyword evidence="2" id="KW-0328">Glycosyltransferase</keyword>
<dbReference type="EMBL" id="CM001741">
    <property type="protein sequence ID" value="KJB13349.1"/>
    <property type="molecule type" value="Genomic_DNA"/>
</dbReference>
<comment type="subcellular location">
    <subcellularLocation>
        <location evidence="1">Membrane</location>
        <topology evidence="1">Single-pass type II membrane protein</topology>
    </subcellularLocation>
</comment>
<dbReference type="GO" id="GO:0015020">
    <property type="term" value="F:glucuronosyltransferase activity"/>
    <property type="evidence" value="ECO:0007669"/>
    <property type="project" value="InterPro"/>
</dbReference>
<dbReference type="Proteomes" id="UP000032304">
    <property type="component" value="Chromosome 2"/>
</dbReference>
<dbReference type="Pfam" id="PF02485">
    <property type="entry name" value="Branch"/>
    <property type="match status" value="1"/>
</dbReference>
<dbReference type="GO" id="GO:0016020">
    <property type="term" value="C:membrane"/>
    <property type="evidence" value="ECO:0007669"/>
    <property type="project" value="UniProtKB-SubCell"/>
</dbReference>
<organism evidence="6 8">
    <name type="scientific">Gossypium raimondii</name>
    <name type="common">Peruvian cotton</name>
    <name type="synonym">Gossypium klotzschianum subsp. raimondii</name>
    <dbReference type="NCBI Taxonomy" id="29730"/>
    <lineage>
        <taxon>Eukaryota</taxon>
        <taxon>Viridiplantae</taxon>
        <taxon>Streptophyta</taxon>
        <taxon>Embryophyta</taxon>
        <taxon>Tracheophyta</taxon>
        <taxon>Spermatophyta</taxon>
        <taxon>Magnoliopsida</taxon>
        <taxon>eudicotyledons</taxon>
        <taxon>Gunneridae</taxon>
        <taxon>Pentapetalae</taxon>
        <taxon>rosids</taxon>
        <taxon>malvids</taxon>
        <taxon>Malvales</taxon>
        <taxon>Malvaceae</taxon>
        <taxon>Malvoideae</taxon>
        <taxon>Gossypium</taxon>
    </lineage>
</organism>
<dbReference type="PANTHER" id="PTHR45719">
    <property type="entry name" value="GLYCOSYLTRANSFERASE"/>
    <property type="match status" value="1"/>
</dbReference>
<dbReference type="AlphaFoldDB" id="A0A0D2Q1W1"/>
<evidence type="ECO:0000313" key="9">
    <source>
        <dbReference type="Proteomes" id="UP000593578"/>
    </source>
</evidence>
<reference evidence="6 8" key="1">
    <citation type="journal article" date="2012" name="Nature">
        <title>Repeated polyploidization of Gossypium genomes and the evolution of spinnable cotton fibres.</title>
        <authorList>
            <person name="Paterson A.H."/>
            <person name="Wendel J.F."/>
            <person name="Gundlach H."/>
            <person name="Guo H."/>
            <person name="Jenkins J."/>
            <person name="Jin D."/>
            <person name="Llewellyn D."/>
            <person name="Showmaker K.C."/>
            <person name="Shu S."/>
            <person name="Udall J."/>
            <person name="Yoo M.J."/>
            <person name="Byers R."/>
            <person name="Chen W."/>
            <person name="Doron-Faigenboim A."/>
            <person name="Duke M.V."/>
            <person name="Gong L."/>
            <person name="Grimwood J."/>
            <person name="Grover C."/>
            <person name="Grupp K."/>
            <person name="Hu G."/>
            <person name="Lee T.H."/>
            <person name="Li J."/>
            <person name="Lin L."/>
            <person name="Liu T."/>
            <person name="Marler B.S."/>
            <person name="Page J.T."/>
            <person name="Roberts A.W."/>
            <person name="Romanel E."/>
            <person name="Sanders W.S."/>
            <person name="Szadkowski E."/>
            <person name="Tan X."/>
            <person name="Tang H."/>
            <person name="Xu C."/>
            <person name="Wang J."/>
            <person name="Wang Z."/>
            <person name="Zhang D."/>
            <person name="Zhang L."/>
            <person name="Ashrafi H."/>
            <person name="Bedon F."/>
            <person name="Bowers J.E."/>
            <person name="Brubaker C.L."/>
            <person name="Chee P.W."/>
            <person name="Das S."/>
            <person name="Gingle A.R."/>
            <person name="Haigler C.H."/>
            <person name="Harker D."/>
            <person name="Hoffmann L.V."/>
            <person name="Hovav R."/>
            <person name="Jones D.C."/>
            <person name="Lemke C."/>
            <person name="Mansoor S."/>
            <person name="ur Rahman M."/>
            <person name="Rainville L.N."/>
            <person name="Rambani A."/>
            <person name="Reddy U.K."/>
            <person name="Rong J.K."/>
            <person name="Saranga Y."/>
            <person name="Scheffler B.E."/>
            <person name="Scheffler J.A."/>
            <person name="Stelly D.M."/>
            <person name="Triplett B.A."/>
            <person name="Van Deynze A."/>
            <person name="Vaslin M.F."/>
            <person name="Waghmare V.N."/>
            <person name="Walford S.A."/>
            <person name="Wright R.J."/>
            <person name="Zaki E.A."/>
            <person name="Zhang T."/>
            <person name="Dennis E.S."/>
            <person name="Mayer K.F."/>
            <person name="Peterson D.G."/>
            <person name="Rokhsar D.S."/>
            <person name="Wang X."/>
            <person name="Schmutz J."/>
        </authorList>
    </citation>
    <scope>NUCLEOTIDE SEQUENCE [LARGE SCALE GENOMIC DNA]</scope>
</reference>
<evidence type="ECO:0000313" key="7">
    <source>
        <dbReference type="EMBL" id="MBA0580183.1"/>
    </source>
</evidence>
<dbReference type="OrthoDB" id="2019572at2759"/>
<dbReference type="eggNOG" id="KOG0799">
    <property type="taxonomic scope" value="Eukaryota"/>
</dbReference>
<proteinExistence type="predicted"/>
<evidence type="ECO:0000256" key="2">
    <source>
        <dbReference type="ARBA" id="ARBA00022676"/>
    </source>
</evidence>
<keyword evidence="4" id="KW-0472">Membrane</keyword>
<evidence type="ECO:0000256" key="5">
    <source>
        <dbReference type="ARBA" id="ARBA00023180"/>
    </source>
</evidence>
<dbReference type="Proteomes" id="UP000593578">
    <property type="component" value="Unassembled WGS sequence"/>
</dbReference>
<keyword evidence="3" id="KW-0808">Transferase</keyword>
<keyword evidence="5" id="KW-0325">Glycoprotein</keyword>
<name>A0A0D2Q1W1_GOSRA</name>
<accession>A0A0D2Q1W1</accession>
<evidence type="ECO:0000313" key="8">
    <source>
        <dbReference type="Proteomes" id="UP000032304"/>
    </source>
</evidence>
<dbReference type="KEGG" id="gra:105779044"/>
<dbReference type="InterPro" id="IPR044610">
    <property type="entry name" value="GLCAT14A/B/C"/>
</dbReference>
<evidence type="ECO:0000256" key="1">
    <source>
        <dbReference type="ARBA" id="ARBA00004606"/>
    </source>
</evidence>
<reference evidence="7 9" key="2">
    <citation type="journal article" date="2019" name="Genome Biol. Evol.">
        <title>Insights into the evolution of the New World diploid cottons (Gossypium, subgenus Houzingenia) based on genome sequencing.</title>
        <authorList>
            <person name="Grover C.E."/>
            <person name="Arick M.A. 2nd"/>
            <person name="Thrash A."/>
            <person name="Conover J.L."/>
            <person name="Sanders W.S."/>
            <person name="Peterson D.G."/>
            <person name="Frelichowski J.E."/>
            <person name="Scheffler J.A."/>
            <person name="Scheffler B.E."/>
            <person name="Wendel J.F."/>
        </authorList>
    </citation>
    <scope>NUCLEOTIDE SEQUENCE [LARGE SCALE GENOMIC DNA]</scope>
    <source>
        <strain evidence="7">8</strain>
        <tissue evidence="7">Leaf</tissue>
    </source>
</reference>
<evidence type="ECO:0000313" key="6">
    <source>
        <dbReference type="EMBL" id="KJB13349.1"/>
    </source>
</evidence>
<keyword evidence="8" id="KW-1185">Reference proteome</keyword>
<dbReference type="EMBL" id="JABEZZ010000002">
    <property type="protein sequence ID" value="MBA0580183.1"/>
    <property type="molecule type" value="Genomic_DNA"/>
</dbReference>
<dbReference type="PANTHER" id="PTHR45719:SF7">
    <property type="entry name" value="OS01G0201100 PROTEIN"/>
    <property type="match status" value="1"/>
</dbReference>
<dbReference type="Gramene" id="KJB13349">
    <property type="protein sequence ID" value="KJB13349"/>
    <property type="gene ID" value="B456_002G069800"/>
</dbReference>
<gene>
    <name evidence="6" type="ORF">B456_002G069800</name>
    <name evidence="7" type="ORF">Gorai_022412</name>
</gene>
<evidence type="ECO:0000256" key="3">
    <source>
        <dbReference type="ARBA" id="ARBA00022679"/>
    </source>
</evidence>
<protein>
    <recommendedName>
        <fullName evidence="10">Glycosyltransferase family 14 protein</fullName>
    </recommendedName>
</protein>
<evidence type="ECO:0008006" key="10">
    <source>
        <dbReference type="Google" id="ProtNLM"/>
    </source>
</evidence>